<dbReference type="InterPro" id="IPR023378">
    <property type="entry name" value="YheA/YmcA-like_dom_sf"/>
</dbReference>
<organism evidence="2 3">
    <name type="scientific">Ligilactobacillus ruminis DSM 20403 = NBRC 102161</name>
    <dbReference type="NCBI Taxonomy" id="1423798"/>
    <lineage>
        <taxon>Bacteria</taxon>
        <taxon>Bacillati</taxon>
        <taxon>Bacillota</taxon>
        <taxon>Bacilli</taxon>
        <taxon>Lactobacillales</taxon>
        <taxon>Lactobacillaceae</taxon>
        <taxon>Ligilactobacillus</taxon>
    </lineage>
</organism>
<name>A0A1I2PCG3_9LACO</name>
<dbReference type="Gene3D" id="1.20.1500.10">
    <property type="entry name" value="YheA/YmcA-like"/>
    <property type="match status" value="1"/>
</dbReference>
<sequence length="113" mass="13353">MINIYDTANQMEQDLRKTSQYQELKTAYEALKADETAFRCFNEIHSLQEELQKKQMSGQKPTEDDFKKLQDLGKEADGYETLQTLMQKEQALSMMMDELSKIIFRPIQELYKD</sequence>
<evidence type="ECO:0000256" key="1">
    <source>
        <dbReference type="HAMAP-Rule" id="MF_01526"/>
    </source>
</evidence>
<dbReference type="InterPro" id="IPR010368">
    <property type="entry name" value="Com_YlbF"/>
</dbReference>
<dbReference type="OrthoDB" id="9811402at2"/>
<dbReference type="GeneID" id="29801967"/>
<dbReference type="Pfam" id="PF06133">
    <property type="entry name" value="Com_YlbF"/>
    <property type="match status" value="1"/>
</dbReference>
<comment type="similarity">
    <text evidence="1">Belongs to the UPF0342 family.</text>
</comment>
<evidence type="ECO:0000313" key="3">
    <source>
        <dbReference type="Proteomes" id="UP000182635"/>
    </source>
</evidence>
<dbReference type="HAMAP" id="MF_01526">
    <property type="entry name" value="UPF0342"/>
    <property type="match status" value="1"/>
</dbReference>
<dbReference type="Proteomes" id="UP000182635">
    <property type="component" value="Unassembled WGS sequence"/>
</dbReference>
<reference evidence="3" key="1">
    <citation type="submission" date="2016-10" db="EMBL/GenBank/DDBJ databases">
        <authorList>
            <person name="Varghese N."/>
            <person name="Submissions S."/>
        </authorList>
    </citation>
    <scope>NUCLEOTIDE SEQUENCE [LARGE SCALE GENOMIC DNA]</scope>
    <source>
        <strain evidence="3">DSM 20403</strain>
    </source>
</reference>
<dbReference type="EMBL" id="FOPI01000003">
    <property type="protein sequence ID" value="SFG13842.1"/>
    <property type="molecule type" value="Genomic_DNA"/>
</dbReference>
<protein>
    <recommendedName>
        <fullName evidence="1">UPF0342 protein SAMN02910432_00025</fullName>
    </recommendedName>
</protein>
<dbReference type="AlphaFoldDB" id="A0A1I2PCG3"/>
<dbReference type="RefSeq" id="WP_014073573.1">
    <property type="nucleotide sequence ID" value="NZ_AYYL01000001.1"/>
</dbReference>
<gene>
    <name evidence="2" type="ORF">SAMN02910432_00025</name>
</gene>
<dbReference type="SUPFAM" id="SSF158622">
    <property type="entry name" value="YheA/YmcA-like"/>
    <property type="match status" value="1"/>
</dbReference>
<proteinExistence type="inferred from homology"/>
<accession>A0A1I2PCG3</accession>
<evidence type="ECO:0000313" key="2">
    <source>
        <dbReference type="EMBL" id="SFG13842.1"/>
    </source>
</evidence>